<evidence type="ECO:0000313" key="2">
    <source>
        <dbReference type="Proteomes" id="UP001227268"/>
    </source>
</evidence>
<comment type="caution">
    <text evidence="1">The sequence shown here is derived from an EMBL/GenBank/DDBJ whole genome shotgun (WGS) entry which is preliminary data.</text>
</comment>
<protein>
    <submittedName>
        <fullName evidence="1">Uncharacterized protein</fullName>
    </submittedName>
</protein>
<dbReference type="Proteomes" id="UP001227268">
    <property type="component" value="Unassembled WGS sequence"/>
</dbReference>
<proteinExistence type="predicted"/>
<gene>
    <name evidence="1" type="ORF">QFC21_000982</name>
</gene>
<name>A0ACC2W896_9TREE</name>
<dbReference type="EMBL" id="JASBWT010000002">
    <property type="protein sequence ID" value="KAJ9107525.1"/>
    <property type="molecule type" value="Genomic_DNA"/>
</dbReference>
<keyword evidence="2" id="KW-1185">Reference proteome</keyword>
<reference evidence="1" key="1">
    <citation type="submission" date="2023-04" db="EMBL/GenBank/DDBJ databases">
        <title>Draft Genome sequencing of Naganishia species isolated from polar environments using Oxford Nanopore Technology.</title>
        <authorList>
            <person name="Leo P."/>
            <person name="Venkateswaran K."/>
        </authorList>
    </citation>
    <scope>NUCLEOTIDE SEQUENCE</scope>
    <source>
        <strain evidence="1">MNA-CCFEE 5423</strain>
    </source>
</reference>
<accession>A0ACC2W896</accession>
<sequence length="318" mass="31597">MFKLSFTIILALLTATATSVVSQSIPQFASFPAACSSQCASVIQPSVLCYQQYTTGQDIVSCFCNGLAAESDMSTCSTCLSSNGQEELSGVLGAIPSACSSYQQTCQKECAFNTCPSSDVACQCSQTYLANIYQCASCNTRNNNVGATQVTDYESLANSCGNQNYTVPATSSSALPSPTGQSSYTAPTLAASASSYSAGTATVTGFDISTNGAASSNTIGVIPVGTASPSVINDGNTNLGPSRTGTLIFDPTTAAAGTSASAKPVASSGASSAKPAVSSGSSKSTSAAATATSTSSALSLNVNSVGAVGALFAAIALF</sequence>
<organism evidence="1 2">
    <name type="scientific">Naganishia friedmannii</name>
    <dbReference type="NCBI Taxonomy" id="89922"/>
    <lineage>
        <taxon>Eukaryota</taxon>
        <taxon>Fungi</taxon>
        <taxon>Dikarya</taxon>
        <taxon>Basidiomycota</taxon>
        <taxon>Agaricomycotina</taxon>
        <taxon>Tremellomycetes</taxon>
        <taxon>Filobasidiales</taxon>
        <taxon>Filobasidiaceae</taxon>
        <taxon>Naganishia</taxon>
    </lineage>
</organism>
<evidence type="ECO:0000313" key="1">
    <source>
        <dbReference type="EMBL" id="KAJ9107525.1"/>
    </source>
</evidence>